<organism evidence="2 3">
    <name type="scientific">Variovorax paradoxus</name>
    <dbReference type="NCBI Taxonomy" id="34073"/>
    <lineage>
        <taxon>Bacteria</taxon>
        <taxon>Pseudomonadati</taxon>
        <taxon>Pseudomonadota</taxon>
        <taxon>Betaproteobacteria</taxon>
        <taxon>Burkholderiales</taxon>
        <taxon>Comamonadaceae</taxon>
        <taxon>Variovorax</taxon>
    </lineage>
</organism>
<sequence length="134" mass="14915">MTQPFPSRHLATVTLLVHDYDEAIRFFTEALRFDLVEDTPRGPDKRWVVVAPSRDAGATLLLAKAANDEQKAAVGNQAAGRVFLFLHTQDFAADHAHMNAHGVRFVEAPRDEAHGRVAIFLDLCGNRWDLLEPA</sequence>
<dbReference type="PANTHER" id="PTHR36437:SF2">
    <property type="entry name" value="GLYOXALASE_BLEOMYCIN RESISTANCE PROTEIN_DIOXYGENASE"/>
    <property type="match status" value="1"/>
</dbReference>
<dbReference type="InterPro" id="IPR029068">
    <property type="entry name" value="Glyas_Bleomycin-R_OHBP_Dase"/>
</dbReference>
<accession>A0A0D0MQG3</accession>
<dbReference type="InterPro" id="IPR037523">
    <property type="entry name" value="VOC_core"/>
</dbReference>
<dbReference type="RefSeq" id="WP_042578159.1">
    <property type="nucleotide sequence ID" value="NZ_JXQQ01000014.1"/>
</dbReference>
<dbReference type="CDD" id="cd07263">
    <property type="entry name" value="VOC_like"/>
    <property type="match status" value="1"/>
</dbReference>
<dbReference type="OrthoDB" id="9797663at2"/>
<dbReference type="PROSITE" id="PS51819">
    <property type="entry name" value="VOC"/>
    <property type="match status" value="1"/>
</dbReference>
<dbReference type="PANTHER" id="PTHR36437">
    <property type="entry name" value="GLYOXALASE/BLEOMYCIN RESISTANCE PROTEIN/DIOXYGENASE"/>
    <property type="match status" value="1"/>
</dbReference>
<evidence type="ECO:0000313" key="2">
    <source>
        <dbReference type="EMBL" id="KIQ34621.1"/>
    </source>
</evidence>
<dbReference type="GO" id="GO:0051213">
    <property type="term" value="F:dioxygenase activity"/>
    <property type="evidence" value="ECO:0007669"/>
    <property type="project" value="UniProtKB-KW"/>
</dbReference>
<proteinExistence type="predicted"/>
<gene>
    <name evidence="2" type="ORF">RT97_07535</name>
</gene>
<feature type="domain" description="VOC" evidence="1">
    <location>
        <begin position="9"/>
        <end position="133"/>
    </location>
</feature>
<dbReference type="InterPro" id="IPR004360">
    <property type="entry name" value="Glyas_Fos-R_dOase_dom"/>
</dbReference>
<dbReference type="Proteomes" id="UP000032067">
    <property type="component" value="Unassembled WGS sequence"/>
</dbReference>
<evidence type="ECO:0000313" key="3">
    <source>
        <dbReference type="Proteomes" id="UP000032067"/>
    </source>
</evidence>
<keyword evidence="2" id="KW-0223">Dioxygenase</keyword>
<keyword evidence="2" id="KW-0560">Oxidoreductase</keyword>
<comment type="caution">
    <text evidence="2">The sequence shown here is derived from an EMBL/GenBank/DDBJ whole genome shotgun (WGS) entry which is preliminary data.</text>
</comment>
<name>A0A0D0MQG3_VARPD</name>
<dbReference type="Pfam" id="PF00903">
    <property type="entry name" value="Glyoxalase"/>
    <property type="match status" value="1"/>
</dbReference>
<dbReference type="SUPFAM" id="SSF54593">
    <property type="entry name" value="Glyoxalase/Bleomycin resistance protein/Dihydroxybiphenyl dioxygenase"/>
    <property type="match status" value="1"/>
</dbReference>
<dbReference type="EMBL" id="JXQQ01000014">
    <property type="protein sequence ID" value="KIQ34621.1"/>
    <property type="molecule type" value="Genomic_DNA"/>
</dbReference>
<reference evidence="2 3" key="1">
    <citation type="submission" date="2014-12" db="EMBL/GenBank/DDBJ databases">
        <title>16Stimator: statistical estimation of ribosomal gene copy numbers from draft genome assemblies.</title>
        <authorList>
            <person name="Perisin M.A."/>
            <person name="Vetter M."/>
            <person name="Gilbert J.A."/>
            <person name="Bergelson J."/>
        </authorList>
    </citation>
    <scope>NUCLEOTIDE SEQUENCE [LARGE SCALE GENOMIC DNA]</scope>
    <source>
        <strain evidence="2 3">MEDvA23</strain>
    </source>
</reference>
<dbReference type="Gene3D" id="3.10.180.10">
    <property type="entry name" value="2,3-Dihydroxybiphenyl 1,2-Dioxygenase, domain 1"/>
    <property type="match status" value="1"/>
</dbReference>
<protein>
    <submittedName>
        <fullName evidence="2">Extradiol dioxygenase</fullName>
    </submittedName>
</protein>
<dbReference type="AlphaFoldDB" id="A0A0D0MQG3"/>
<evidence type="ECO:0000259" key="1">
    <source>
        <dbReference type="PROSITE" id="PS51819"/>
    </source>
</evidence>